<keyword evidence="1 3" id="KW-0732">Signal</keyword>
<evidence type="ECO:0000256" key="3">
    <source>
        <dbReference type="SAM" id="SignalP"/>
    </source>
</evidence>
<organism evidence="5 6">
    <name type="scientific">Heracleum sosnowskyi</name>
    <dbReference type="NCBI Taxonomy" id="360622"/>
    <lineage>
        <taxon>Eukaryota</taxon>
        <taxon>Viridiplantae</taxon>
        <taxon>Streptophyta</taxon>
        <taxon>Embryophyta</taxon>
        <taxon>Tracheophyta</taxon>
        <taxon>Spermatophyta</taxon>
        <taxon>Magnoliopsida</taxon>
        <taxon>eudicotyledons</taxon>
        <taxon>Gunneridae</taxon>
        <taxon>Pentapetalae</taxon>
        <taxon>asterids</taxon>
        <taxon>campanulids</taxon>
        <taxon>Apiales</taxon>
        <taxon>Apiaceae</taxon>
        <taxon>Apioideae</taxon>
        <taxon>apioid superclade</taxon>
        <taxon>Tordylieae</taxon>
        <taxon>Tordyliinae</taxon>
        <taxon>Heracleum</taxon>
    </lineage>
</organism>
<feature type="region of interest" description="Disordered" evidence="2">
    <location>
        <begin position="30"/>
        <end position="50"/>
    </location>
</feature>
<protein>
    <recommendedName>
        <fullName evidence="4">Bifunctional inhibitor/plant lipid transfer protein/seed storage helical domain-containing protein</fullName>
    </recommendedName>
</protein>
<feature type="domain" description="Bifunctional inhibitor/plant lipid transfer protein/seed storage helical" evidence="4">
    <location>
        <begin position="53"/>
        <end position="135"/>
    </location>
</feature>
<name>A0AAD8IAU8_9APIA</name>
<dbReference type="Pfam" id="PF14547">
    <property type="entry name" value="Hydrophob_seed"/>
    <property type="match status" value="2"/>
</dbReference>
<evidence type="ECO:0000313" key="6">
    <source>
        <dbReference type="Proteomes" id="UP001237642"/>
    </source>
</evidence>
<dbReference type="SMART" id="SM00499">
    <property type="entry name" value="AAI"/>
    <property type="match status" value="2"/>
</dbReference>
<dbReference type="Proteomes" id="UP001237642">
    <property type="component" value="Unassembled WGS sequence"/>
</dbReference>
<dbReference type="InterPro" id="IPR027923">
    <property type="entry name" value="Hydrophob_seed_dom"/>
</dbReference>
<evidence type="ECO:0000259" key="4">
    <source>
        <dbReference type="SMART" id="SM00499"/>
    </source>
</evidence>
<feature type="domain" description="Bifunctional inhibitor/plant lipid transfer protein/seed storage helical" evidence="4">
    <location>
        <begin position="147"/>
        <end position="224"/>
    </location>
</feature>
<dbReference type="InterPro" id="IPR051636">
    <property type="entry name" value="Plant_LTP/defense-related"/>
</dbReference>
<dbReference type="InterPro" id="IPR036312">
    <property type="entry name" value="Bifun_inhib/LTP/seed_sf"/>
</dbReference>
<feature type="signal peptide" evidence="3">
    <location>
        <begin position="1"/>
        <end position="25"/>
    </location>
</feature>
<dbReference type="CDD" id="cd01958">
    <property type="entry name" value="HPS_like"/>
    <property type="match status" value="2"/>
</dbReference>
<gene>
    <name evidence="5" type="ORF">POM88_019538</name>
</gene>
<reference evidence="5" key="1">
    <citation type="submission" date="2023-02" db="EMBL/GenBank/DDBJ databases">
        <title>Genome of toxic invasive species Heracleum sosnowskyi carries increased number of genes despite the absence of recent whole-genome duplications.</title>
        <authorList>
            <person name="Schelkunov M."/>
            <person name="Shtratnikova V."/>
            <person name="Makarenko M."/>
            <person name="Klepikova A."/>
            <person name="Omelchenko D."/>
            <person name="Novikova G."/>
            <person name="Obukhova E."/>
            <person name="Bogdanov V."/>
            <person name="Penin A."/>
            <person name="Logacheva M."/>
        </authorList>
    </citation>
    <scope>NUCLEOTIDE SEQUENCE</scope>
    <source>
        <strain evidence="5">Hsosn_3</strain>
        <tissue evidence="5">Leaf</tissue>
    </source>
</reference>
<proteinExistence type="predicted"/>
<dbReference type="Gene3D" id="1.10.110.10">
    <property type="entry name" value="Plant lipid-transfer and hydrophobic proteins"/>
    <property type="match status" value="2"/>
</dbReference>
<dbReference type="AlphaFoldDB" id="A0AAD8IAU8"/>
<sequence length="233" mass="24644">MGSKNSASIALFFALNILFFALVSSTKDCPDPKPSPSPKPKPTPTPYPSAGKCPKDALKLGVCADVLNLVHNVVIGSPPTLPCCSLLEGLVNLEAAVCLCTAIKANILGIHLNVPIALSLVLNNCGKQVPNGFEFHLNLRSTFAGNCPKDLLKFGVCADILKLINGVVVGSLPTLSRCNLLKGLLNLEAALCLCTAIRANLLGIKLNIPRARPQGRASDVSVQCKYTSKYRTL</sequence>
<accession>A0AAD8IAU8</accession>
<dbReference type="PANTHER" id="PTHR31731">
    <property type="match status" value="1"/>
</dbReference>
<dbReference type="InterPro" id="IPR016140">
    <property type="entry name" value="Bifunc_inhib/LTP/seed_store"/>
</dbReference>
<dbReference type="SUPFAM" id="SSF47699">
    <property type="entry name" value="Bifunctional inhibitor/lipid-transfer protein/seed storage 2S albumin"/>
    <property type="match status" value="2"/>
</dbReference>
<evidence type="ECO:0000256" key="2">
    <source>
        <dbReference type="SAM" id="MobiDB-lite"/>
    </source>
</evidence>
<evidence type="ECO:0000313" key="5">
    <source>
        <dbReference type="EMBL" id="KAK1381803.1"/>
    </source>
</evidence>
<dbReference type="FunFam" id="1.10.110.10:FF:000003">
    <property type="entry name" value="pEARLI1-like lipid transfer protein 1"/>
    <property type="match status" value="1"/>
</dbReference>
<dbReference type="EMBL" id="JAUIZM010000005">
    <property type="protein sequence ID" value="KAK1381803.1"/>
    <property type="molecule type" value="Genomic_DNA"/>
</dbReference>
<reference evidence="5" key="2">
    <citation type="submission" date="2023-05" db="EMBL/GenBank/DDBJ databases">
        <authorList>
            <person name="Schelkunov M.I."/>
        </authorList>
    </citation>
    <scope>NUCLEOTIDE SEQUENCE</scope>
    <source>
        <strain evidence="5">Hsosn_3</strain>
        <tissue evidence="5">Leaf</tissue>
    </source>
</reference>
<keyword evidence="6" id="KW-1185">Reference proteome</keyword>
<evidence type="ECO:0000256" key="1">
    <source>
        <dbReference type="ARBA" id="ARBA00022729"/>
    </source>
</evidence>
<feature type="compositionally biased region" description="Pro residues" evidence="2">
    <location>
        <begin position="32"/>
        <end position="47"/>
    </location>
</feature>
<feature type="chain" id="PRO_5042067717" description="Bifunctional inhibitor/plant lipid transfer protein/seed storage helical domain-containing protein" evidence="3">
    <location>
        <begin position="26"/>
        <end position="233"/>
    </location>
</feature>
<comment type="caution">
    <text evidence="5">The sequence shown here is derived from an EMBL/GenBank/DDBJ whole genome shotgun (WGS) entry which is preliminary data.</text>
</comment>